<proteinExistence type="predicted"/>
<dbReference type="Pfam" id="PF00773">
    <property type="entry name" value="RNB"/>
    <property type="match status" value="1"/>
</dbReference>
<dbReference type="EMBL" id="PNIE01000084">
    <property type="protein sequence ID" value="PMP61419.1"/>
    <property type="molecule type" value="Genomic_DNA"/>
</dbReference>
<evidence type="ECO:0000313" key="2">
    <source>
        <dbReference type="EMBL" id="PMP61419.1"/>
    </source>
</evidence>
<dbReference type="InterPro" id="IPR056404">
    <property type="entry name" value="HTH_RNase_II"/>
</dbReference>
<dbReference type="GO" id="GO:0000932">
    <property type="term" value="C:P-body"/>
    <property type="evidence" value="ECO:0007669"/>
    <property type="project" value="TreeGrafter"/>
</dbReference>
<sequence length="662" mass="78427">MSFERLLYRIVEVFYKEKIITAYIKEIKGKRLHLFLPTGREELISHTALISVSEEKFQPETLSSLEGLLKDKHEKREKLKEVFNLRELWEVIVDDLREATSWELVELYLGRKPNSDEVAGFMRRILEDRVYFSFECEDRVKIRSREEVDQLLHQKEKELERIKLLNEGEIFLSGLLQGKRGLISEDREKYFLEGLKEYVLFEEGKERIKVVKELLERHGLSEPLKVVELLIKAKYVEEDWFFEIEKMKYPQEFSERELSEAESVQRVPLNFEDRVDLRHLHTFTIDSPETEDYDDALSVEERQEKYLLYVHITDVATFVKPGTALWEGAFERASTLYLPEKVIPMFPFSLSHEKFSLKKDEDRYALTFVFEFTPEGEISSYQIKPSIIKVKERLSYDEVDKFLVEEKPFWKKLYEFLLKQKEKRIKSGAFAVILPEIQVKVYPDGEISVQRLEMTKARDLVSEAMILANYYGAFFLKERNIPALFRSQKEPFQIFEERETSLFYQILQLKFMAKSELTLEPGYHSGLGLSCYTTLTSPIRRALDLLIQFQLKAYLFGEKFLTKDEILRILPDLQTNLQRAQLLQGRRKKYYLLKYLLRYKKNEPFNGIVMEVQSKKAKVYLPDYNLTGEVFGFKYSLKPGEVVTVKLEKINPLQELLRLRIV</sequence>
<dbReference type="InterPro" id="IPR001900">
    <property type="entry name" value="RNase_II/R"/>
</dbReference>
<dbReference type="AlphaFoldDB" id="A0A2N7PID0"/>
<dbReference type="SUPFAM" id="SSF50249">
    <property type="entry name" value="Nucleic acid-binding proteins"/>
    <property type="match status" value="1"/>
</dbReference>
<dbReference type="PANTHER" id="PTHR23355:SF42">
    <property type="entry name" value="RIBONUCLEASE II, CHLOROPLASTIC_MITOCHONDRIAL"/>
    <property type="match status" value="1"/>
</dbReference>
<comment type="caution">
    <text evidence="2">The sequence shown here is derived from an EMBL/GenBank/DDBJ whole genome shotgun (WGS) entry which is preliminary data.</text>
</comment>
<protein>
    <recommendedName>
        <fullName evidence="1">RNB domain-containing protein</fullName>
    </recommendedName>
</protein>
<dbReference type="GO" id="GO:0003723">
    <property type="term" value="F:RNA binding"/>
    <property type="evidence" value="ECO:0007669"/>
    <property type="project" value="InterPro"/>
</dbReference>
<dbReference type="PANTHER" id="PTHR23355">
    <property type="entry name" value="RIBONUCLEASE"/>
    <property type="match status" value="1"/>
</dbReference>
<dbReference type="GO" id="GO:0000175">
    <property type="term" value="F:3'-5'-RNA exonuclease activity"/>
    <property type="evidence" value="ECO:0007669"/>
    <property type="project" value="TreeGrafter"/>
</dbReference>
<feature type="domain" description="RNB" evidence="1">
    <location>
        <begin position="274"/>
        <end position="557"/>
    </location>
</feature>
<evidence type="ECO:0000313" key="3">
    <source>
        <dbReference type="Proteomes" id="UP000235731"/>
    </source>
</evidence>
<name>A0A2N7PID0_9BACT</name>
<reference evidence="2 3" key="1">
    <citation type="submission" date="2018-01" db="EMBL/GenBank/DDBJ databases">
        <title>Metagenomic assembled genomes from two thermal pools in the Uzon Caldera, Kamchatka, Russia.</title>
        <authorList>
            <person name="Wilkins L."/>
            <person name="Ettinger C."/>
        </authorList>
    </citation>
    <scope>NUCLEOTIDE SEQUENCE [LARGE SCALE GENOMIC DNA]</scope>
    <source>
        <strain evidence="2">ZAV-15</strain>
    </source>
</reference>
<dbReference type="InterPro" id="IPR050180">
    <property type="entry name" value="RNR_Ribonuclease"/>
</dbReference>
<evidence type="ECO:0000259" key="1">
    <source>
        <dbReference type="SMART" id="SM00955"/>
    </source>
</evidence>
<dbReference type="Proteomes" id="UP000235731">
    <property type="component" value="Unassembled WGS sequence"/>
</dbReference>
<organism evidence="2 3">
    <name type="scientific">Caldimicrobium thiodismutans</name>
    <dbReference type="NCBI Taxonomy" id="1653476"/>
    <lineage>
        <taxon>Bacteria</taxon>
        <taxon>Pseudomonadati</taxon>
        <taxon>Thermodesulfobacteriota</taxon>
        <taxon>Thermodesulfobacteria</taxon>
        <taxon>Thermodesulfobacteriales</taxon>
        <taxon>Thermodesulfobacteriaceae</taxon>
        <taxon>Caldimicrobium</taxon>
    </lineage>
</organism>
<dbReference type="SMART" id="SM00955">
    <property type="entry name" value="RNB"/>
    <property type="match status" value="1"/>
</dbReference>
<dbReference type="GO" id="GO:0006402">
    <property type="term" value="P:mRNA catabolic process"/>
    <property type="evidence" value="ECO:0007669"/>
    <property type="project" value="TreeGrafter"/>
</dbReference>
<dbReference type="Pfam" id="PF23161">
    <property type="entry name" value="HTH_RNase_II"/>
    <property type="match status" value="1"/>
</dbReference>
<accession>A0A2N7PID0</accession>
<dbReference type="InterPro" id="IPR012340">
    <property type="entry name" value="NA-bd_OB-fold"/>
</dbReference>
<gene>
    <name evidence="2" type="ORF">C0197_05725</name>
</gene>